<evidence type="ECO:0000256" key="3">
    <source>
        <dbReference type="ARBA" id="ARBA00023172"/>
    </source>
</evidence>
<comment type="caution">
    <text evidence="6">The sequence shown here is derived from an EMBL/GenBank/DDBJ whole genome shotgun (WGS) entry which is preliminary data.</text>
</comment>
<gene>
    <name evidence="6" type="ORF">LMG23994_01866</name>
</gene>
<evidence type="ECO:0000256" key="2">
    <source>
        <dbReference type="ARBA" id="ARBA00023125"/>
    </source>
</evidence>
<dbReference type="Proteomes" id="UP000701702">
    <property type="component" value="Unassembled WGS sequence"/>
</dbReference>
<dbReference type="InterPro" id="IPR010998">
    <property type="entry name" value="Integrase_recombinase_N"/>
</dbReference>
<accession>A0ABN7YDM9</accession>
<dbReference type="Pfam" id="PF00589">
    <property type="entry name" value="Phage_integrase"/>
    <property type="match status" value="1"/>
</dbReference>
<dbReference type="InterPro" id="IPR002104">
    <property type="entry name" value="Integrase_catalytic"/>
</dbReference>
<feature type="domain" description="Tyr recombinase" evidence="5">
    <location>
        <begin position="190"/>
        <end position="382"/>
    </location>
</feature>
<reference evidence="6 7" key="1">
    <citation type="submission" date="2021-08" db="EMBL/GenBank/DDBJ databases">
        <authorList>
            <person name="Peeters C."/>
        </authorList>
    </citation>
    <scope>NUCLEOTIDE SEQUENCE [LARGE SCALE GENOMIC DNA]</scope>
    <source>
        <strain evidence="6 7">LMG 23994</strain>
    </source>
</reference>
<keyword evidence="7" id="KW-1185">Reference proteome</keyword>
<dbReference type="Gene3D" id="1.10.150.130">
    <property type="match status" value="1"/>
</dbReference>
<feature type="region of interest" description="Disordered" evidence="4">
    <location>
        <begin position="175"/>
        <end position="199"/>
    </location>
</feature>
<sequence length="382" mass="44008">MANFRKRGELQWQARVRRKGYPDQVKTFNTRAEAEEWARDIEHQIDRRAFVSRAEAEATSLYEALGRYEREVTAHKNGEEAEKSVLRTWKSTELALRSMPAIRSTDIAKLRDEWLKTLKPATVLRRLQVLSHVFNIARKEWGMESLSNPLELVRKPQPNNARTRRIAIVERASIAANDEAAPEPNDGAEREASRDTPDDELKRVIAATGSRILPAIIQLAVESAMRRGEIVSLRWEHIDLQDRVAHLPKTKNGESRDVPLSSKAVEVLEALVPKEDEYGNDETEDEDSRVFKIRSDAVTRAFERAVERARRLYEKQCKEAGARPDPKYLADLRFHDLRHEATSRLAAIFPMHELTKITGHKDPRMLMRYYHPRAKDLAKRLA</sequence>
<evidence type="ECO:0000313" key="6">
    <source>
        <dbReference type="EMBL" id="CAG9170356.1"/>
    </source>
</evidence>
<evidence type="ECO:0000256" key="4">
    <source>
        <dbReference type="SAM" id="MobiDB-lite"/>
    </source>
</evidence>
<evidence type="ECO:0000259" key="5">
    <source>
        <dbReference type="PROSITE" id="PS51898"/>
    </source>
</evidence>
<evidence type="ECO:0000313" key="7">
    <source>
        <dbReference type="Proteomes" id="UP000701702"/>
    </source>
</evidence>
<dbReference type="InterPro" id="IPR011010">
    <property type="entry name" value="DNA_brk_join_enz"/>
</dbReference>
<dbReference type="CDD" id="cd00796">
    <property type="entry name" value="INT_Rci_Hp1_C"/>
    <property type="match status" value="1"/>
</dbReference>
<dbReference type="EMBL" id="CAJZAF010000008">
    <property type="protein sequence ID" value="CAG9170356.1"/>
    <property type="molecule type" value="Genomic_DNA"/>
</dbReference>
<dbReference type="PROSITE" id="PS51898">
    <property type="entry name" value="TYR_RECOMBINASE"/>
    <property type="match status" value="1"/>
</dbReference>
<dbReference type="SUPFAM" id="SSF56349">
    <property type="entry name" value="DNA breaking-rejoining enzymes"/>
    <property type="match status" value="1"/>
</dbReference>
<dbReference type="InterPro" id="IPR013762">
    <property type="entry name" value="Integrase-like_cat_sf"/>
</dbReference>
<dbReference type="InterPro" id="IPR050090">
    <property type="entry name" value="Tyrosine_recombinase_XerCD"/>
</dbReference>
<feature type="compositionally biased region" description="Basic and acidic residues" evidence="4">
    <location>
        <begin position="187"/>
        <end position="199"/>
    </location>
</feature>
<dbReference type="PANTHER" id="PTHR30349">
    <property type="entry name" value="PHAGE INTEGRASE-RELATED"/>
    <property type="match status" value="1"/>
</dbReference>
<keyword evidence="1" id="KW-0229">DNA integration</keyword>
<dbReference type="RefSeq" id="WP_224001578.1">
    <property type="nucleotide sequence ID" value="NZ_CAJZAF010000008.1"/>
</dbReference>
<name>A0ABN7YDM9_9BURK</name>
<evidence type="ECO:0000256" key="1">
    <source>
        <dbReference type="ARBA" id="ARBA00022908"/>
    </source>
</evidence>
<organism evidence="6 7">
    <name type="scientific">Cupriavidus pinatubonensis</name>
    <dbReference type="NCBI Taxonomy" id="248026"/>
    <lineage>
        <taxon>Bacteria</taxon>
        <taxon>Pseudomonadati</taxon>
        <taxon>Pseudomonadota</taxon>
        <taxon>Betaproteobacteria</taxon>
        <taxon>Burkholderiales</taxon>
        <taxon>Burkholderiaceae</taxon>
        <taxon>Cupriavidus</taxon>
    </lineage>
</organism>
<dbReference type="Gene3D" id="1.10.443.10">
    <property type="entry name" value="Intergrase catalytic core"/>
    <property type="match status" value="1"/>
</dbReference>
<keyword evidence="2" id="KW-0238">DNA-binding</keyword>
<dbReference type="PANTHER" id="PTHR30349:SF94">
    <property type="entry name" value="INTEGRASE_RECOMBINASE HI_1414-RELATED"/>
    <property type="match status" value="1"/>
</dbReference>
<protein>
    <recommendedName>
        <fullName evidence="5">Tyr recombinase domain-containing protein</fullName>
    </recommendedName>
</protein>
<proteinExistence type="predicted"/>
<keyword evidence="3" id="KW-0233">DNA recombination</keyword>